<dbReference type="Proteomes" id="UP001235712">
    <property type="component" value="Unassembled WGS sequence"/>
</dbReference>
<organism evidence="1 2">
    <name type="scientific">Kineosporia succinea</name>
    <dbReference type="NCBI Taxonomy" id="84632"/>
    <lineage>
        <taxon>Bacteria</taxon>
        <taxon>Bacillati</taxon>
        <taxon>Actinomycetota</taxon>
        <taxon>Actinomycetes</taxon>
        <taxon>Kineosporiales</taxon>
        <taxon>Kineosporiaceae</taxon>
        <taxon>Kineosporia</taxon>
    </lineage>
</organism>
<protein>
    <submittedName>
        <fullName evidence="1">Uncharacterized protein</fullName>
    </submittedName>
</protein>
<name>A0ABT9PDF5_9ACTN</name>
<comment type="caution">
    <text evidence="1">The sequence shown here is derived from an EMBL/GenBank/DDBJ whole genome shotgun (WGS) entry which is preliminary data.</text>
</comment>
<dbReference type="EMBL" id="JAUSQZ010000001">
    <property type="protein sequence ID" value="MDP9830429.1"/>
    <property type="molecule type" value="Genomic_DNA"/>
</dbReference>
<sequence>MATLREALGHELSQVQRENGDAAADVTAHEVGVEHGGAHRRADRGTLAGVQVGQAGDVEHAGKAGDLAALVERGGLDPAPG</sequence>
<proteinExistence type="predicted"/>
<reference evidence="1 2" key="1">
    <citation type="submission" date="2023-07" db="EMBL/GenBank/DDBJ databases">
        <title>Sequencing the genomes of 1000 actinobacteria strains.</title>
        <authorList>
            <person name="Klenk H.-P."/>
        </authorList>
    </citation>
    <scope>NUCLEOTIDE SEQUENCE [LARGE SCALE GENOMIC DNA]</scope>
    <source>
        <strain evidence="1 2">DSM 44388</strain>
    </source>
</reference>
<accession>A0ABT9PDF5</accession>
<evidence type="ECO:0000313" key="1">
    <source>
        <dbReference type="EMBL" id="MDP9830429.1"/>
    </source>
</evidence>
<evidence type="ECO:0000313" key="2">
    <source>
        <dbReference type="Proteomes" id="UP001235712"/>
    </source>
</evidence>
<keyword evidence="2" id="KW-1185">Reference proteome</keyword>
<gene>
    <name evidence="1" type="ORF">J2S57_006178</name>
</gene>